<evidence type="ECO:0000256" key="4">
    <source>
        <dbReference type="ARBA" id="ARBA00011245"/>
    </source>
</evidence>
<dbReference type="Pfam" id="PF04389">
    <property type="entry name" value="Peptidase_M28"/>
    <property type="match status" value="1"/>
</dbReference>
<dbReference type="EC" id="3.4.-.-" evidence="12"/>
<evidence type="ECO:0000313" key="15">
    <source>
        <dbReference type="EMBL" id="KAA8566067.1"/>
    </source>
</evidence>
<dbReference type="Gene3D" id="3.50.30.30">
    <property type="match status" value="1"/>
</dbReference>
<feature type="chain" id="PRO_5024468884" description="Peptide hydrolase" evidence="12">
    <location>
        <begin position="17"/>
        <end position="506"/>
    </location>
</feature>
<keyword evidence="7 12" id="KW-0645">Protease</keyword>
<dbReference type="InterPro" id="IPR046450">
    <property type="entry name" value="PA_dom_sf"/>
</dbReference>
<sequence length="506" mass="54802">MYRSTLFLAAASLATGSIIQQPLKEQSSQSLINIKTKSLVNSTSLQSDIKTHNLLKRAHQLYKIAEEGVHEYNHPTRVIGSQGHTSTIDYIYSSIASLGDYYDISNQTFPAVVGNVFDYRLVLGDIVPKTAIPMSLTPPTYKKDAVFGPLVLVNNNGCDESDYPTEVKGSIALIRRGTCPFGDKSANAGKAGAIAAVVYNNAHGALGGTLGTPNENHVATFGISDDEAAPYIEKLQKGETVDGSAYIDAVVQAINTTNIIAQTRGGDQDNCVMLGGHSDSVAEGPGINDDGSGTLSLLEIATQLANYTVNNCVRFAWWAGEEEGLLGSDYYVSQLSEEENLKIRLFMDYDMMASPNYAYQVYNATDAANPSGSEALRNLYTEWYKSHDLNYTYIPFDGRSDYDAFIKNGIPGGGIATGAEGVKTVEESEMFGGKAGDWFDPCYHQLCDDIENLALDAWLINTKLIAHSVATYAISFEGFPKRTLESISAAKTSVQETKYHGPELVV</sequence>
<dbReference type="Gene3D" id="3.40.630.10">
    <property type="entry name" value="Zn peptidases"/>
    <property type="match status" value="1"/>
</dbReference>
<evidence type="ECO:0000256" key="5">
    <source>
        <dbReference type="ARBA" id="ARBA00022438"/>
    </source>
</evidence>
<evidence type="ECO:0000256" key="9">
    <source>
        <dbReference type="ARBA" id="ARBA00022729"/>
    </source>
</evidence>
<dbReference type="GO" id="GO:0005576">
    <property type="term" value="C:extracellular region"/>
    <property type="evidence" value="ECO:0007669"/>
    <property type="project" value="UniProtKB-SubCell"/>
</dbReference>
<evidence type="ECO:0000259" key="14">
    <source>
        <dbReference type="Pfam" id="PF04389"/>
    </source>
</evidence>
<dbReference type="InterPro" id="IPR041756">
    <property type="entry name" value="M28_SGAP-like"/>
</dbReference>
<keyword evidence="5" id="KW-0031">Aminopeptidase</keyword>
<dbReference type="EMBL" id="VICG01000012">
    <property type="protein sequence ID" value="KAA8566067.1"/>
    <property type="molecule type" value="Genomic_DNA"/>
</dbReference>
<comment type="subunit">
    <text evidence="4">Monomer.</text>
</comment>
<keyword evidence="8 12" id="KW-0479">Metal-binding</keyword>
<dbReference type="GO" id="GO:0006508">
    <property type="term" value="P:proteolysis"/>
    <property type="evidence" value="ECO:0007669"/>
    <property type="project" value="UniProtKB-KW"/>
</dbReference>
<comment type="subcellular location">
    <subcellularLocation>
        <location evidence="2">Secreted</location>
    </subcellularLocation>
</comment>
<dbReference type="FunFam" id="3.50.30.30:FF:000030">
    <property type="entry name" value="Peptide hydrolase"/>
    <property type="match status" value="1"/>
</dbReference>
<keyword evidence="6" id="KW-0964">Secreted</keyword>
<feature type="domain" description="PA" evidence="13">
    <location>
        <begin position="146"/>
        <end position="228"/>
    </location>
</feature>
<dbReference type="InterPro" id="IPR045175">
    <property type="entry name" value="M28_fam"/>
</dbReference>
<evidence type="ECO:0000256" key="3">
    <source>
        <dbReference type="ARBA" id="ARBA00005957"/>
    </source>
</evidence>
<evidence type="ECO:0000313" key="16">
    <source>
        <dbReference type="Proteomes" id="UP000322873"/>
    </source>
</evidence>
<dbReference type="AlphaFoldDB" id="A0A5M9JBD5"/>
<keyword evidence="11 12" id="KW-0862">Zinc</keyword>
<reference evidence="15 16" key="1">
    <citation type="submission" date="2019-06" db="EMBL/GenBank/DDBJ databases">
        <title>Genome Sequence of the Brown Rot Fungal Pathogen Monilinia fructicola.</title>
        <authorList>
            <person name="De Miccolis Angelini R.M."/>
            <person name="Landi L."/>
            <person name="Abate D."/>
            <person name="Pollastro S."/>
            <person name="Romanazzi G."/>
            <person name="Faretra F."/>
        </authorList>
    </citation>
    <scope>NUCLEOTIDE SEQUENCE [LARGE SCALE GENOMIC DNA]</scope>
    <source>
        <strain evidence="15 16">Mfrc123</strain>
    </source>
</reference>
<comment type="similarity">
    <text evidence="3">Belongs to the peptidase M28 family. M28A subfamily.</text>
</comment>
<keyword evidence="10 12" id="KW-0378">Hydrolase</keyword>
<keyword evidence="16" id="KW-1185">Reference proteome</keyword>
<dbReference type="PANTHER" id="PTHR12147">
    <property type="entry name" value="METALLOPEPTIDASE M28 FAMILY MEMBER"/>
    <property type="match status" value="1"/>
</dbReference>
<dbReference type="InterPro" id="IPR007484">
    <property type="entry name" value="Peptidase_M28"/>
</dbReference>
<dbReference type="SUPFAM" id="SSF52025">
    <property type="entry name" value="PA domain"/>
    <property type="match status" value="1"/>
</dbReference>
<dbReference type="VEuPathDB" id="FungiDB:MFRU_039g00130"/>
<dbReference type="GO" id="GO:0046872">
    <property type="term" value="F:metal ion binding"/>
    <property type="evidence" value="ECO:0007669"/>
    <property type="project" value="UniProtKB-KW"/>
</dbReference>
<dbReference type="PANTHER" id="PTHR12147:SF17">
    <property type="entry name" value="AMINOPEPTIDASE Y"/>
    <property type="match status" value="1"/>
</dbReference>
<feature type="domain" description="Peptidase M28" evidence="14">
    <location>
        <begin position="258"/>
        <end position="467"/>
    </location>
</feature>
<comment type="cofactor">
    <cofactor evidence="1">
        <name>Zn(2+)</name>
        <dbReference type="ChEBI" id="CHEBI:29105"/>
    </cofactor>
</comment>
<keyword evidence="9 12" id="KW-0732">Signal</keyword>
<evidence type="ECO:0000259" key="13">
    <source>
        <dbReference type="Pfam" id="PF02225"/>
    </source>
</evidence>
<dbReference type="Proteomes" id="UP000322873">
    <property type="component" value="Unassembled WGS sequence"/>
</dbReference>
<dbReference type="CDD" id="cd02130">
    <property type="entry name" value="PA_ScAPY_like"/>
    <property type="match status" value="1"/>
</dbReference>
<name>A0A5M9JBD5_MONFR</name>
<evidence type="ECO:0000256" key="6">
    <source>
        <dbReference type="ARBA" id="ARBA00022525"/>
    </source>
</evidence>
<evidence type="ECO:0000256" key="1">
    <source>
        <dbReference type="ARBA" id="ARBA00001947"/>
    </source>
</evidence>
<dbReference type="SUPFAM" id="SSF53187">
    <property type="entry name" value="Zn-dependent exopeptidases"/>
    <property type="match status" value="1"/>
</dbReference>
<accession>A0A5M9JBD5</accession>
<evidence type="ECO:0000256" key="8">
    <source>
        <dbReference type="ARBA" id="ARBA00022723"/>
    </source>
</evidence>
<gene>
    <name evidence="15" type="ORF">EYC84_008671</name>
</gene>
<protein>
    <recommendedName>
        <fullName evidence="12">Peptide hydrolase</fullName>
        <ecNumber evidence="12">3.4.-.-</ecNumber>
    </recommendedName>
</protein>
<evidence type="ECO:0000256" key="7">
    <source>
        <dbReference type="ARBA" id="ARBA00022670"/>
    </source>
</evidence>
<evidence type="ECO:0000256" key="10">
    <source>
        <dbReference type="ARBA" id="ARBA00022801"/>
    </source>
</evidence>
<organism evidence="15 16">
    <name type="scientific">Monilinia fructicola</name>
    <name type="common">Brown rot fungus</name>
    <name type="synonym">Ciboria fructicola</name>
    <dbReference type="NCBI Taxonomy" id="38448"/>
    <lineage>
        <taxon>Eukaryota</taxon>
        <taxon>Fungi</taxon>
        <taxon>Dikarya</taxon>
        <taxon>Ascomycota</taxon>
        <taxon>Pezizomycotina</taxon>
        <taxon>Leotiomycetes</taxon>
        <taxon>Helotiales</taxon>
        <taxon>Sclerotiniaceae</taxon>
        <taxon>Monilinia</taxon>
    </lineage>
</organism>
<evidence type="ECO:0000256" key="2">
    <source>
        <dbReference type="ARBA" id="ARBA00004613"/>
    </source>
</evidence>
<dbReference type="GO" id="GO:0004177">
    <property type="term" value="F:aminopeptidase activity"/>
    <property type="evidence" value="ECO:0007669"/>
    <property type="project" value="UniProtKB-KW"/>
</dbReference>
<dbReference type="InterPro" id="IPR003137">
    <property type="entry name" value="PA_domain"/>
</dbReference>
<dbReference type="CDD" id="cd03876">
    <property type="entry name" value="M28_SGAP_like"/>
    <property type="match status" value="1"/>
</dbReference>
<proteinExistence type="inferred from homology"/>
<dbReference type="OrthoDB" id="10013407at2759"/>
<dbReference type="Pfam" id="PF02225">
    <property type="entry name" value="PA"/>
    <property type="match status" value="1"/>
</dbReference>
<evidence type="ECO:0000256" key="12">
    <source>
        <dbReference type="RuleBase" id="RU361240"/>
    </source>
</evidence>
<feature type="signal peptide" evidence="12">
    <location>
        <begin position="1"/>
        <end position="16"/>
    </location>
</feature>
<dbReference type="GO" id="GO:0008235">
    <property type="term" value="F:metalloexopeptidase activity"/>
    <property type="evidence" value="ECO:0007669"/>
    <property type="project" value="InterPro"/>
</dbReference>
<evidence type="ECO:0000256" key="11">
    <source>
        <dbReference type="ARBA" id="ARBA00022833"/>
    </source>
</evidence>
<comment type="caution">
    <text evidence="15">The sequence shown here is derived from an EMBL/GenBank/DDBJ whole genome shotgun (WGS) entry which is preliminary data.</text>
</comment>
<dbReference type="FunFam" id="3.40.630.10:FF:000093">
    <property type="entry name" value="Peptide hydrolase"/>
    <property type="match status" value="1"/>
</dbReference>